<evidence type="ECO:0000313" key="2">
    <source>
        <dbReference type="EMBL" id="TGO09296.1"/>
    </source>
</evidence>
<reference evidence="2 3" key="1">
    <citation type="submission" date="2017-12" db="EMBL/GenBank/DDBJ databases">
        <title>Comparative genomics of Botrytis spp.</title>
        <authorList>
            <person name="Valero-Jimenez C.A."/>
            <person name="Tapia P."/>
            <person name="Veloso J."/>
            <person name="Silva-Moreno E."/>
            <person name="Staats M."/>
            <person name="Valdes J.H."/>
            <person name="Van Kan J.A.L."/>
        </authorList>
    </citation>
    <scope>NUCLEOTIDE SEQUENCE [LARGE SCALE GENOMIC DNA]</scope>
    <source>
        <strain evidence="2 3">Bt9001</strain>
    </source>
</reference>
<name>A0A4Z1EAQ4_9HELO</name>
<organism evidence="2 3">
    <name type="scientific">Botrytis tulipae</name>
    <dbReference type="NCBI Taxonomy" id="87230"/>
    <lineage>
        <taxon>Eukaryota</taxon>
        <taxon>Fungi</taxon>
        <taxon>Dikarya</taxon>
        <taxon>Ascomycota</taxon>
        <taxon>Pezizomycotina</taxon>
        <taxon>Leotiomycetes</taxon>
        <taxon>Helotiales</taxon>
        <taxon>Sclerotiniaceae</taxon>
        <taxon>Botrytis</taxon>
    </lineage>
</organism>
<dbReference type="EMBL" id="PQXH01000172">
    <property type="protein sequence ID" value="TGO09296.1"/>
    <property type="molecule type" value="Genomic_DNA"/>
</dbReference>
<dbReference type="Proteomes" id="UP000297777">
    <property type="component" value="Unassembled WGS sequence"/>
</dbReference>
<evidence type="ECO:0000313" key="3">
    <source>
        <dbReference type="Proteomes" id="UP000297777"/>
    </source>
</evidence>
<protein>
    <submittedName>
        <fullName evidence="2">Uncharacterized protein</fullName>
    </submittedName>
</protein>
<proteinExistence type="predicted"/>
<dbReference type="OrthoDB" id="10409348at2759"/>
<feature type="compositionally biased region" description="Polar residues" evidence="1">
    <location>
        <begin position="60"/>
        <end position="74"/>
    </location>
</feature>
<sequence>MPQIITDMLNIGVVLVLCIDRRRFDHMPSSGSPILYGSSERNNENRCSHHQEARRKPRQETASTASCSSMGNAERQITNAPTTKPLCIGCSRGLNLFHLTGKYQRGPSTSKDALSCDQSDGHEQSWLLPGMFFVLYRKSEKRFMELEDVFHVIIHPKPITPLRESLQDSLLNSPFNFNFNSKYKYKFKDR</sequence>
<gene>
    <name evidence="2" type="ORF">BTUL_0172g00180</name>
</gene>
<evidence type="ECO:0000256" key="1">
    <source>
        <dbReference type="SAM" id="MobiDB-lite"/>
    </source>
</evidence>
<keyword evidence="3" id="KW-1185">Reference proteome</keyword>
<dbReference type="AlphaFoldDB" id="A0A4Z1EAQ4"/>
<accession>A0A4Z1EAQ4</accession>
<comment type="caution">
    <text evidence="2">The sequence shown here is derived from an EMBL/GenBank/DDBJ whole genome shotgun (WGS) entry which is preliminary data.</text>
</comment>
<feature type="compositionally biased region" description="Basic and acidic residues" evidence="1">
    <location>
        <begin position="41"/>
        <end position="51"/>
    </location>
</feature>
<feature type="region of interest" description="Disordered" evidence="1">
    <location>
        <begin position="30"/>
        <end position="74"/>
    </location>
</feature>